<evidence type="ECO:0000256" key="3">
    <source>
        <dbReference type="ARBA" id="ARBA00007588"/>
    </source>
</evidence>
<dbReference type="SUPFAM" id="SSF51905">
    <property type="entry name" value="FAD/NAD(P)-binding domain"/>
    <property type="match status" value="2"/>
</dbReference>
<dbReference type="Pfam" id="PF13434">
    <property type="entry name" value="Lys_Orn_oxgnase"/>
    <property type="match status" value="1"/>
</dbReference>
<evidence type="ECO:0000256" key="2">
    <source>
        <dbReference type="ARBA" id="ARBA00004924"/>
    </source>
</evidence>
<comment type="caution">
    <text evidence="16">The sequence shown here is derived from an EMBL/GenBank/DDBJ whole genome shotgun (WGS) entry which is preliminary data.</text>
</comment>
<evidence type="ECO:0000256" key="1">
    <source>
        <dbReference type="ARBA" id="ARBA00001974"/>
    </source>
</evidence>
<dbReference type="GO" id="GO:0006879">
    <property type="term" value="P:intracellular iron ion homeostasis"/>
    <property type="evidence" value="ECO:0007669"/>
    <property type="project" value="TreeGrafter"/>
</dbReference>
<name>A0A136PVP3_9ACTN</name>
<evidence type="ECO:0000313" key="17">
    <source>
        <dbReference type="Proteomes" id="UP000070620"/>
    </source>
</evidence>
<comment type="cofactor">
    <cofactor evidence="1">
        <name>FAD</name>
        <dbReference type="ChEBI" id="CHEBI:57692"/>
    </cofactor>
</comment>
<keyword evidence="17" id="KW-1185">Reference proteome</keyword>
<protein>
    <recommendedName>
        <fullName evidence="5">L-lysine N6-monooxygenase MbtG</fullName>
        <ecNumber evidence="4">1.14.13.59</ecNumber>
    </recommendedName>
    <alternativeName>
        <fullName evidence="14">Lysine 6-N-hydroxylase</fullName>
    </alternativeName>
    <alternativeName>
        <fullName evidence="13">Lysine N6-hydroxylase</fullName>
    </alternativeName>
    <alternativeName>
        <fullName evidence="11">Lysine-N-oxygenase</fullName>
    </alternativeName>
    <alternativeName>
        <fullName evidence="12">Mycobactin synthase protein G</fullName>
    </alternativeName>
</protein>
<dbReference type="AlphaFoldDB" id="A0A136PVP3"/>
<comment type="similarity">
    <text evidence="3">Belongs to the lysine N(6)-hydroxylase/L-ornithine N(5)-oxygenase family.</text>
</comment>
<dbReference type="PANTHER" id="PTHR42802:SF1">
    <property type="entry name" value="L-ORNITHINE N(5)-MONOOXYGENASE"/>
    <property type="match status" value="1"/>
</dbReference>
<accession>A0A136PVP3</accession>
<evidence type="ECO:0000256" key="10">
    <source>
        <dbReference type="ARBA" id="ARBA00023033"/>
    </source>
</evidence>
<dbReference type="EMBL" id="LRQV01000019">
    <property type="protein sequence ID" value="KXK62433.1"/>
    <property type="molecule type" value="Genomic_DNA"/>
</dbReference>
<comment type="pathway">
    <text evidence="2">Siderophore biosynthesis.</text>
</comment>
<dbReference type="RefSeq" id="WP_067362165.1">
    <property type="nucleotide sequence ID" value="NZ_JBIUBN010000032.1"/>
</dbReference>
<evidence type="ECO:0000256" key="11">
    <source>
        <dbReference type="ARBA" id="ARBA00029939"/>
    </source>
</evidence>
<evidence type="ECO:0000256" key="15">
    <source>
        <dbReference type="ARBA" id="ARBA00048407"/>
    </source>
</evidence>
<evidence type="ECO:0000256" key="6">
    <source>
        <dbReference type="ARBA" id="ARBA00022630"/>
    </source>
</evidence>
<proteinExistence type="inferred from homology"/>
<dbReference type="InterPro" id="IPR036188">
    <property type="entry name" value="FAD/NAD-bd_sf"/>
</dbReference>
<evidence type="ECO:0000256" key="4">
    <source>
        <dbReference type="ARBA" id="ARBA00013076"/>
    </source>
</evidence>
<evidence type="ECO:0000256" key="13">
    <source>
        <dbReference type="ARBA" id="ARBA00032493"/>
    </source>
</evidence>
<keyword evidence="6" id="KW-0285">Flavoprotein</keyword>
<evidence type="ECO:0000256" key="5">
    <source>
        <dbReference type="ARBA" id="ARBA00016406"/>
    </source>
</evidence>
<dbReference type="Proteomes" id="UP000070620">
    <property type="component" value="Unassembled WGS sequence"/>
</dbReference>
<evidence type="ECO:0000256" key="14">
    <source>
        <dbReference type="ARBA" id="ARBA00032738"/>
    </source>
</evidence>
<evidence type="ECO:0000313" key="16">
    <source>
        <dbReference type="EMBL" id="KXK62433.1"/>
    </source>
</evidence>
<reference evidence="16 17" key="1">
    <citation type="submission" date="2016-01" db="EMBL/GenBank/DDBJ databases">
        <title>Whole genome sequence and analysis of Micromonospora rosaria DSM 803, which can produce antibacterial substance rosamicin.</title>
        <authorList>
            <person name="Yang H."/>
            <person name="He X."/>
            <person name="Zhu D."/>
        </authorList>
    </citation>
    <scope>NUCLEOTIDE SEQUENCE [LARGE SCALE GENOMIC DNA]</scope>
    <source>
        <strain evidence="16 17">DSM 803</strain>
    </source>
</reference>
<evidence type="ECO:0000256" key="8">
    <source>
        <dbReference type="ARBA" id="ARBA00022857"/>
    </source>
</evidence>
<keyword evidence="10 16" id="KW-0503">Monooxygenase</keyword>
<evidence type="ECO:0000256" key="7">
    <source>
        <dbReference type="ARBA" id="ARBA00022827"/>
    </source>
</evidence>
<dbReference type="EC" id="1.14.13.59" evidence="4"/>
<keyword evidence="7" id="KW-0274">FAD</keyword>
<organism evidence="16 17">
    <name type="scientific">Micromonospora rosaria</name>
    <dbReference type="NCBI Taxonomy" id="47874"/>
    <lineage>
        <taxon>Bacteria</taxon>
        <taxon>Bacillati</taxon>
        <taxon>Actinomycetota</taxon>
        <taxon>Actinomycetes</taxon>
        <taxon>Micromonosporales</taxon>
        <taxon>Micromonosporaceae</taxon>
        <taxon>Micromonospora</taxon>
    </lineage>
</organism>
<evidence type="ECO:0000256" key="9">
    <source>
        <dbReference type="ARBA" id="ARBA00023002"/>
    </source>
</evidence>
<dbReference type="Gene3D" id="3.50.50.60">
    <property type="entry name" value="FAD/NAD(P)-binding domain"/>
    <property type="match status" value="1"/>
</dbReference>
<dbReference type="PANTHER" id="PTHR42802">
    <property type="entry name" value="MONOOXYGENASE"/>
    <property type="match status" value="1"/>
</dbReference>
<gene>
    <name evidence="16" type="ORF">AWW66_08290</name>
</gene>
<dbReference type="InterPro" id="IPR025700">
    <property type="entry name" value="Lys/Orn_oxygenase"/>
</dbReference>
<keyword evidence="8" id="KW-0521">NADP</keyword>
<dbReference type="GO" id="GO:0047091">
    <property type="term" value="F:L-lysine 6-monooxygenase (NADPH) activity"/>
    <property type="evidence" value="ECO:0007669"/>
    <property type="project" value="UniProtKB-EC"/>
</dbReference>
<comment type="catalytic activity">
    <reaction evidence="15">
        <text>L-lysine + NADPH + O2 = N(6)-hydroxy-L-lysine + NADP(+) + H2O</text>
        <dbReference type="Rhea" id="RHEA:23228"/>
        <dbReference type="ChEBI" id="CHEBI:15377"/>
        <dbReference type="ChEBI" id="CHEBI:15379"/>
        <dbReference type="ChEBI" id="CHEBI:32551"/>
        <dbReference type="ChEBI" id="CHEBI:57783"/>
        <dbReference type="ChEBI" id="CHEBI:57820"/>
        <dbReference type="ChEBI" id="CHEBI:58349"/>
        <dbReference type="EC" id="1.14.13.59"/>
    </reaction>
</comment>
<sequence length="448" mass="48984">MTHREVHLLAIGAGPSNLALAVAIDETAPEDLARGTLLVERDDSVSWQRGMLLPEAQSQVSFLKDLVTLRNPKSRFSFINYLHSVGRLDDFINLGSFLPYRVELANYLQWAADSLSRVRVETSREVTSIEPRRTADGVVTGWLAHLADGETIGCRYLSVGMGRDPHVPEVFGGLRRDLLIHSTEYVPRIAAVPQDRPYRVAVVGGAQSAAEMFAAVQQDLPGCTPTMIMRSIGLNNYESSKFTNELYFPSFVDQFHAARPPARTQLLAEMHRSNYAGLAPGMLDTLYRQFYLDRLGGHRRLRMITMADVTGAVEDGGEVVLTLNDRMSGRTEELRVDLVLLGTGFVSAMPRMVRTLGDTLGLDSIQVTRHYRLVLDGPATGACYLQGVNEATHGIADSLLSVLAARSDEILQDLLAHRADVTPAAVIPALDTAPVPAPRSAESVPSIA</sequence>
<keyword evidence="9" id="KW-0560">Oxidoreductase</keyword>
<dbReference type="OrthoDB" id="7527071at2"/>
<evidence type="ECO:0000256" key="12">
    <source>
        <dbReference type="ARBA" id="ARBA00031158"/>
    </source>
</evidence>